<keyword evidence="1" id="KW-0346">Stress response</keyword>
<dbReference type="Pfam" id="PF00011">
    <property type="entry name" value="HSP20"/>
    <property type="match status" value="1"/>
</dbReference>
<protein>
    <recommendedName>
        <fullName evidence="4">SHSP domain-containing protein</fullName>
    </recommendedName>
</protein>
<dbReference type="PANTHER" id="PTHR11527">
    <property type="entry name" value="HEAT-SHOCK PROTEIN 20 FAMILY MEMBER"/>
    <property type="match status" value="1"/>
</dbReference>
<feature type="domain" description="SHSP" evidence="4">
    <location>
        <begin position="45"/>
        <end position="156"/>
    </location>
</feature>
<dbReference type="AlphaFoldDB" id="A0AAD5SUK6"/>
<dbReference type="CDD" id="cd06464">
    <property type="entry name" value="ACD_sHsps-like"/>
    <property type="match status" value="1"/>
</dbReference>
<gene>
    <name evidence="5" type="ORF">HK100_007755</name>
</gene>
<dbReference type="InterPro" id="IPR031107">
    <property type="entry name" value="Small_HSP"/>
</dbReference>
<sequence length="156" mass="17347">MSGTIIFPRVLNRDPLFRDFDRLFNAQLNALSTIDNQNNEVASAYWGGNFHARLDLTEADDGYHVHADLPGVNKDEVNITAKDGILTISGERSTNKEVKDEQRHIVERSFGKFSRSVRLPNDANVEAVSAKLDNGVLELVIAKKVAEEGVKKISIQ</sequence>
<dbReference type="Gene3D" id="2.60.40.790">
    <property type="match status" value="1"/>
</dbReference>
<dbReference type="PROSITE" id="PS01031">
    <property type="entry name" value="SHSP"/>
    <property type="match status" value="1"/>
</dbReference>
<name>A0AAD5SUK6_9FUNG</name>
<dbReference type="SUPFAM" id="SSF49764">
    <property type="entry name" value="HSP20-like chaperones"/>
    <property type="match status" value="1"/>
</dbReference>
<dbReference type="InterPro" id="IPR008978">
    <property type="entry name" value="HSP20-like_chaperone"/>
</dbReference>
<organism evidence="5 6">
    <name type="scientific">Physocladia obscura</name>
    <dbReference type="NCBI Taxonomy" id="109957"/>
    <lineage>
        <taxon>Eukaryota</taxon>
        <taxon>Fungi</taxon>
        <taxon>Fungi incertae sedis</taxon>
        <taxon>Chytridiomycota</taxon>
        <taxon>Chytridiomycota incertae sedis</taxon>
        <taxon>Chytridiomycetes</taxon>
        <taxon>Chytridiales</taxon>
        <taxon>Chytriomycetaceae</taxon>
        <taxon>Physocladia</taxon>
    </lineage>
</organism>
<evidence type="ECO:0000313" key="5">
    <source>
        <dbReference type="EMBL" id="KAJ3089415.1"/>
    </source>
</evidence>
<evidence type="ECO:0000256" key="2">
    <source>
        <dbReference type="PROSITE-ProRule" id="PRU00285"/>
    </source>
</evidence>
<comment type="similarity">
    <text evidence="2 3">Belongs to the small heat shock protein (HSP20) family.</text>
</comment>
<evidence type="ECO:0000256" key="3">
    <source>
        <dbReference type="RuleBase" id="RU003616"/>
    </source>
</evidence>
<proteinExistence type="inferred from homology"/>
<accession>A0AAD5SUK6</accession>
<evidence type="ECO:0000259" key="4">
    <source>
        <dbReference type="PROSITE" id="PS01031"/>
    </source>
</evidence>
<evidence type="ECO:0000256" key="1">
    <source>
        <dbReference type="ARBA" id="ARBA00023016"/>
    </source>
</evidence>
<dbReference type="InterPro" id="IPR002068">
    <property type="entry name" value="A-crystallin/Hsp20_dom"/>
</dbReference>
<dbReference type="Proteomes" id="UP001211907">
    <property type="component" value="Unassembled WGS sequence"/>
</dbReference>
<evidence type="ECO:0000313" key="6">
    <source>
        <dbReference type="Proteomes" id="UP001211907"/>
    </source>
</evidence>
<keyword evidence="6" id="KW-1185">Reference proteome</keyword>
<reference evidence="5" key="1">
    <citation type="submission" date="2020-05" db="EMBL/GenBank/DDBJ databases">
        <title>Phylogenomic resolution of chytrid fungi.</title>
        <authorList>
            <person name="Stajich J.E."/>
            <person name="Amses K."/>
            <person name="Simmons R."/>
            <person name="Seto K."/>
            <person name="Myers J."/>
            <person name="Bonds A."/>
            <person name="Quandt C.A."/>
            <person name="Barry K."/>
            <person name="Liu P."/>
            <person name="Grigoriev I."/>
            <person name="Longcore J.E."/>
            <person name="James T.Y."/>
        </authorList>
    </citation>
    <scope>NUCLEOTIDE SEQUENCE</scope>
    <source>
        <strain evidence="5">JEL0513</strain>
    </source>
</reference>
<dbReference type="EMBL" id="JADGJH010003684">
    <property type="protein sequence ID" value="KAJ3089415.1"/>
    <property type="molecule type" value="Genomic_DNA"/>
</dbReference>
<comment type="caution">
    <text evidence="5">The sequence shown here is derived from an EMBL/GenBank/DDBJ whole genome shotgun (WGS) entry which is preliminary data.</text>
</comment>